<dbReference type="OrthoDB" id="7278008at2"/>
<evidence type="ECO:0000256" key="5">
    <source>
        <dbReference type="ARBA" id="ARBA00022448"/>
    </source>
</evidence>
<name>A0A1Y5T4Y4_9RHOB</name>
<evidence type="ECO:0000256" key="4">
    <source>
        <dbReference type="ARBA" id="ARBA00014689"/>
    </source>
</evidence>
<reference evidence="18 19" key="1">
    <citation type="submission" date="2017-03" db="EMBL/GenBank/DDBJ databases">
        <authorList>
            <person name="Afonso C.L."/>
            <person name="Miller P.J."/>
            <person name="Scott M.A."/>
            <person name="Spackman E."/>
            <person name="Goraichik I."/>
            <person name="Dimitrov K.M."/>
            <person name="Suarez D.L."/>
            <person name="Swayne D.E."/>
        </authorList>
    </citation>
    <scope>NUCLEOTIDE SEQUENCE [LARGE SCALE GENOMIC DNA]</scope>
    <source>
        <strain evidence="18 19">CECT 8620</strain>
    </source>
</reference>
<dbReference type="GO" id="GO:0019646">
    <property type="term" value="P:aerobic electron transport chain"/>
    <property type="evidence" value="ECO:0007669"/>
    <property type="project" value="TreeGrafter"/>
</dbReference>
<accession>A0A1Y5T4Y4</accession>
<dbReference type="NCBIfam" id="TIGR02847">
    <property type="entry name" value="CyoD"/>
    <property type="match status" value="1"/>
</dbReference>
<evidence type="ECO:0000313" key="19">
    <source>
        <dbReference type="Proteomes" id="UP000193862"/>
    </source>
</evidence>
<keyword evidence="10" id="KW-0560">Oxidoreductase</keyword>
<keyword evidence="6" id="KW-1003">Cell membrane</keyword>
<evidence type="ECO:0000256" key="9">
    <source>
        <dbReference type="ARBA" id="ARBA00022989"/>
    </source>
</evidence>
<dbReference type="GO" id="GO:0015990">
    <property type="term" value="P:electron transport coupled proton transport"/>
    <property type="evidence" value="ECO:0007669"/>
    <property type="project" value="InterPro"/>
</dbReference>
<evidence type="ECO:0000256" key="1">
    <source>
        <dbReference type="ARBA" id="ARBA00004651"/>
    </source>
</evidence>
<comment type="subcellular location">
    <subcellularLocation>
        <location evidence="1">Cell membrane</location>
        <topology evidence="1">Multi-pass membrane protein</topology>
    </subcellularLocation>
</comment>
<dbReference type="RefSeq" id="WP_085837160.1">
    <property type="nucleotide sequence ID" value="NZ_FWFS01000009.1"/>
</dbReference>
<evidence type="ECO:0000256" key="10">
    <source>
        <dbReference type="ARBA" id="ARBA00023002"/>
    </source>
</evidence>
<feature type="transmembrane region" description="Helical" evidence="17">
    <location>
        <begin position="47"/>
        <end position="68"/>
    </location>
</feature>
<evidence type="ECO:0000256" key="12">
    <source>
        <dbReference type="ARBA" id="ARBA00025694"/>
    </source>
</evidence>
<dbReference type="InterPro" id="IPR005171">
    <property type="entry name" value="Cyt_c_oxidase_su4_prok"/>
</dbReference>
<evidence type="ECO:0000256" key="13">
    <source>
        <dbReference type="ARBA" id="ARBA00030071"/>
    </source>
</evidence>
<keyword evidence="5" id="KW-0813">Transport</keyword>
<dbReference type="GO" id="GO:0009319">
    <property type="term" value="C:cytochrome o ubiquinol oxidase complex"/>
    <property type="evidence" value="ECO:0007669"/>
    <property type="project" value="TreeGrafter"/>
</dbReference>
<protein>
    <recommendedName>
        <fullName evidence="4">Cytochrome bo(3) ubiquinol oxidase subunit 4</fullName>
    </recommendedName>
    <alternativeName>
        <fullName evidence="16">Cytochrome o ubiquinol oxidase subunit 4</fullName>
    </alternativeName>
    <alternativeName>
        <fullName evidence="13">Oxidase bo(3) subunit 4</fullName>
    </alternativeName>
    <alternativeName>
        <fullName evidence="14">Ubiquinol oxidase polypeptide IV</fullName>
    </alternativeName>
    <alternativeName>
        <fullName evidence="15">Ubiquinol oxidase subunit 4</fullName>
    </alternativeName>
</protein>
<evidence type="ECO:0000256" key="11">
    <source>
        <dbReference type="ARBA" id="ARBA00023136"/>
    </source>
</evidence>
<dbReference type="PANTHER" id="PTHR36835:SF1">
    <property type="entry name" value="CYTOCHROME BO(3) UBIQUINOL OXIDASE SUBUNIT 4"/>
    <property type="match status" value="1"/>
</dbReference>
<dbReference type="PANTHER" id="PTHR36835">
    <property type="entry name" value="CYTOCHROME BO(3) UBIQUINOL OXIDASE SUBUNIT 4"/>
    <property type="match status" value="1"/>
</dbReference>
<dbReference type="GO" id="GO:0015078">
    <property type="term" value="F:proton transmembrane transporter activity"/>
    <property type="evidence" value="ECO:0007669"/>
    <property type="project" value="TreeGrafter"/>
</dbReference>
<feature type="transmembrane region" description="Helical" evidence="17">
    <location>
        <begin position="20"/>
        <end position="40"/>
    </location>
</feature>
<feature type="transmembrane region" description="Helical" evidence="17">
    <location>
        <begin position="80"/>
        <end position="101"/>
    </location>
</feature>
<keyword evidence="11 17" id="KW-0472">Membrane</keyword>
<dbReference type="EMBL" id="FWFS01000009">
    <property type="protein sequence ID" value="SLN55522.1"/>
    <property type="molecule type" value="Genomic_DNA"/>
</dbReference>
<sequence length="122" mass="12992">MSASHTSPTANPQSPTYTGYLTGYVLAAVLSVIPFGAVMLGGLSTHAVMVIIGLTALIQAAVQLKYFLHIDFKHSPKENLFALAFAVVLVVLMIGGSLWIVSDLNARMMPAMGANMEMPQEL</sequence>
<evidence type="ECO:0000256" key="3">
    <source>
        <dbReference type="ARBA" id="ARBA00011700"/>
    </source>
</evidence>
<dbReference type="GO" id="GO:0005886">
    <property type="term" value="C:plasma membrane"/>
    <property type="evidence" value="ECO:0007669"/>
    <property type="project" value="UniProtKB-SubCell"/>
</dbReference>
<comment type="function">
    <text evidence="12">Cytochrome bo(3) ubiquinol terminal oxidase is the component of the aerobic respiratory chain of E.coli that predominates when cells are grown at high aeration. Has proton pump activity across the membrane in addition to electron transfer, pumping 2 protons/electron.</text>
</comment>
<evidence type="ECO:0000256" key="2">
    <source>
        <dbReference type="ARBA" id="ARBA00008079"/>
    </source>
</evidence>
<keyword evidence="8" id="KW-0249">Electron transport</keyword>
<evidence type="ECO:0000256" key="16">
    <source>
        <dbReference type="ARBA" id="ARBA00032185"/>
    </source>
</evidence>
<evidence type="ECO:0000256" key="15">
    <source>
        <dbReference type="ARBA" id="ARBA00031887"/>
    </source>
</evidence>
<keyword evidence="7 17" id="KW-0812">Transmembrane</keyword>
<evidence type="ECO:0000256" key="7">
    <source>
        <dbReference type="ARBA" id="ARBA00022692"/>
    </source>
</evidence>
<evidence type="ECO:0000256" key="6">
    <source>
        <dbReference type="ARBA" id="ARBA00022475"/>
    </source>
</evidence>
<organism evidence="18 19">
    <name type="scientific">Aquimixticola soesokkakensis</name>
    <dbReference type="NCBI Taxonomy" id="1519096"/>
    <lineage>
        <taxon>Bacteria</taxon>
        <taxon>Pseudomonadati</taxon>
        <taxon>Pseudomonadota</taxon>
        <taxon>Alphaproteobacteria</taxon>
        <taxon>Rhodobacterales</taxon>
        <taxon>Paracoccaceae</taxon>
        <taxon>Aquimixticola</taxon>
    </lineage>
</organism>
<gene>
    <name evidence="18" type="primary">cyoD</name>
    <name evidence="18" type="ORF">AQS8620_02439</name>
</gene>
<evidence type="ECO:0000256" key="17">
    <source>
        <dbReference type="SAM" id="Phobius"/>
    </source>
</evidence>
<dbReference type="InterPro" id="IPR014210">
    <property type="entry name" value="Cyt_o_ubiqinol_oxidase_su4"/>
</dbReference>
<dbReference type="Pfam" id="PF03626">
    <property type="entry name" value="COX4_pro"/>
    <property type="match status" value="1"/>
</dbReference>
<dbReference type="AlphaFoldDB" id="A0A1Y5T4Y4"/>
<keyword evidence="19" id="KW-1185">Reference proteome</keyword>
<dbReference type="GO" id="GO:0009486">
    <property type="term" value="F:cytochrome bo3 ubiquinol oxidase activity"/>
    <property type="evidence" value="ECO:0007669"/>
    <property type="project" value="InterPro"/>
</dbReference>
<dbReference type="Proteomes" id="UP000193862">
    <property type="component" value="Unassembled WGS sequence"/>
</dbReference>
<proteinExistence type="inferred from homology"/>
<dbReference type="InterPro" id="IPR050968">
    <property type="entry name" value="Cytochrome_c_oxidase_bac_sub4"/>
</dbReference>
<keyword evidence="9 17" id="KW-1133">Transmembrane helix</keyword>
<evidence type="ECO:0000256" key="8">
    <source>
        <dbReference type="ARBA" id="ARBA00022982"/>
    </source>
</evidence>
<comment type="subunit">
    <text evidence="3">Heterooctamer of two A chains, two B chains, two C chains and two D chains.</text>
</comment>
<evidence type="ECO:0000313" key="18">
    <source>
        <dbReference type="EMBL" id="SLN55522.1"/>
    </source>
</evidence>
<comment type="similarity">
    <text evidence="2">Belongs to the cytochrome c oxidase bacterial subunit 4 family.</text>
</comment>
<evidence type="ECO:0000256" key="14">
    <source>
        <dbReference type="ARBA" id="ARBA00030211"/>
    </source>
</evidence>